<dbReference type="Gene3D" id="3.40.50.10140">
    <property type="entry name" value="Toll/interleukin-1 receptor homology (TIR) domain"/>
    <property type="match status" value="1"/>
</dbReference>
<evidence type="ECO:0000256" key="21">
    <source>
        <dbReference type="ARBA" id="ARBA00066184"/>
    </source>
</evidence>
<evidence type="ECO:0000256" key="26">
    <source>
        <dbReference type="ARBA" id="ARBA00083376"/>
    </source>
</evidence>
<evidence type="ECO:0000256" key="17">
    <source>
        <dbReference type="ARBA" id="ARBA00023180"/>
    </source>
</evidence>
<evidence type="ECO:0000256" key="27">
    <source>
        <dbReference type="SAM" id="SignalP"/>
    </source>
</evidence>
<keyword evidence="13" id="KW-0520">NAD</keyword>
<dbReference type="Pfam" id="PF18452">
    <property type="entry name" value="Ig_6"/>
    <property type="match status" value="1"/>
</dbReference>
<dbReference type="InterPro" id="IPR004076">
    <property type="entry name" value="IL-1_rcpt_I-typ"/>
</dbReference>
<keyword evidence="9 27" id="KW-0732">Signal</keyword>
<keyword evidence="14" id="KW-0472">Membrane</keyword>
<keyword evidence="17" id="KW-0325">Glycoprotein</keyword>
<dbReference type="InterPro" id="IPR015621">
    <property type="entry name" value="IL-1_rcpt_fam"/>
</dbReference>
<comment type="subunit">
    <text evidence="21">The interleukin-1 receptor complex is a heterodimer of IL1R1 and IL1RAP. Interacts with PIK3R1. Interacts with IL1A.</text>
</comment>
<dbReference type="SMART" id="SM00409">
    <property type="entry name" value="IG"/>
    <property type="match status" value="3"/>
</dbReference>
<dbReference type="InterPro" id="IPR041416">
    <property type="entry name" value="IL-1RAcP-like_ig"/>
</dbReference>
<evidence type="ECO:0000256" key="7">
    <source>
        <dbReference type="ARBA" id="ARBA00022553"/>
    </source>
</evidence>
<dbReference type="GO" id="GO:0009986">
    <property type="term" value="C:cell surface"/>
    <property type="evidence" value="ECO:0007669"/>
    <property type="project" value="UniProtKB-ARBA"/>
</dbReference>
<evidence type="ECO:0000313" key="31">
    <source>
        <dbReference type="RefSeq" id="XP_012875279.1"/>
    </source>
</evidence>
<keyword evidence="8" id="KW-0812">Transmembrane</keyword>
<gene>
    <name evidence="31" type="primary">Il1r1</name>
</gene>
<dbReference type="FunFam" id="2.60.40.10:FF:001064">
    <property type="entry name" value="Interleukin 1 receptor, type I"/>
    <property type="match status" value="1"/>
</dbReference>
<dbReference type="Pfam" id="PF01582">
    <property type="entry name" value="TIR"/>
    <property type="match status" value="1"/>
</dbReference>
<evidence type="ECO:0000256" key="19">
    <source>
        <dbReference type="ARBA" id="ARBA00023319"/>
    </source>
</evidence>
<organism evidence="30 31">
    <name type="scientific">Dipodomys ordii</name>
    <name type="common">Ord's kangaroo rat</name>
    <dbReference type="NCBI Taxonomy" id="10020"/>
    <lineage>
        <taxon>Eukaryota</taxon>
        <taxon>Metazoa</taxon>
        <taxon>Chordata</taxon>
        <taxon>Craniata</taxon>
        <taxon>Vertebrata</taxon>
        <taxon>Euteleostomi</taxon>
        <taxon>Mammalia</taxon>
        <taxon>Eutheria</taxon>
        <taxon>Euarchontoglires</taxon>
        <taxon>Glires</taxon>
        <taxon>Rodentia</taxon>
        <taxon>Castorimorpha</taxon>
        <taxon>Heteromyidae</taxon>
        <taxon>Dipodomyinae</taxon>
        <taxon>Dipodomys</taxon>
    </lineage>
</organism>
<evidence type="ECO:0000256" key="12">
    <source>
        <dbReference type="ARBA" id="ARBA00022989"/>
    </source>
</evidence>
<feature type="signal peptide" evidence="27">
    <location>
        <begin position="1"/>
        <end position="19"/>
    </location>
</feature>
<dbReference type="GO" id="GO:0006954">
    <property type="term" value="P:inflammatory response"/>
    <property type="evidence" value="ECO:0007669"/>
    <property type="project" value="UniProtKB-KW"/>
</dbReference>
<reference evidence="31" key="1">
    <citation type="submission" date="2025-08" db="UniProtKB">
        <authorList>
            <consortium name="RefSeq"/>
        </authorList>
    </citation>
    <scope>IDENTIFICATION</scope>
    <source>
        <tissue evidence="31">Kidney</tissue>
    </source>
</reference>
<evidence type="ECO:0000256" key="4">
    <source>
        <dbReference type="ARBA" id="ARBA00009752"/>
    </source>
</evidence>
<dbReference type="OrthoDB" id="6132459at2759"/>
<dbReference type="SUPFAM" id="SSF52200">
    <property type="entry name" value="Toll/Interleukin receptor TIR domain"/>
    <property type="match status" value="1"/>
</dbReference>
<feature type="domain" description="Ig-like" evidence="29">
    <location>
        <begin position="13"/>
        <end position="111"/>
    </location>
</feature>
<evidence type="ECO:0000256" key="8">
    <source>
        <dbReference type="ARBA" id="ARBA00022692"/>
    </source>
</evidence>
<evidence type="ECO:0000256" key="6">
    <source>
        <dbReference type="ARBA" id="ARBA00022525"/>
    </source>
</evidence>
<dbReference type="GO" id="GO:0019966">
    <property type="term" value="F:interleukin-1 binding"/>
    <property type="evidence" value="ECO:0007669"/>
    <property type="project" value="TreeGrafter"/>
</dbReference>
<protein>
    <recommendedName>
        <fullName evidence="22">Interleukin-1 receptor type 1</fullName>
    </recommendedName>
    <alternativeName>
        <fullName evidence="24">CD121 antigen-like family member A</fullName>
    </alternativeName>
    <alternativeName>
        <fullName evidence="23">Interleukin-1 receptor alpha</fullName>
    </alternativeName>
    <alternativeName>
        <fullName evidence="26">Interleukin-1 receptor type I</fullName>
    </alternativeName>
    <alternativeName>
        <fullName evidence="25">p80</fullName>
    </alternativeName>
</protein>
<evidence type="ECO:0000256" key="13">
    <source>
        <dbReference type="ARBA" id="ARBA00023027"/>
    </source>
</evidence>
<comment type="function">
    <text evidence="20">Receptor for IL1A, IL1B and IL1RN. After binding to interleukin-1 associates with the coreceptor IL1RAP to form the high affinity interleukin-1 receptor complex which mediates interleukin-1-dependent activation of NF-kappa-B, MAPK and other pathways. Signaling involves the recruitment of adapter molecules such as TOLLIP, MYD88, and IRAK1 or IRAK2 via the respective TIR domains of the receptor/coreceptor subunits. Binds ligands with comparable affinity and binding of antagonist IL1RN prevents association with IL1RAP to form a signaling complex. Involved in IL1B-mediated costimulation of IFNG production from T-helper 1 (Th1) cells.</text>
</comment>
<evidence type="ECO:0000256" key="22">
    <source>
        <dbReference type="ARBA" id="ARBA00067898"/>
    </source>
</evidence>
<keyword evidence="11" id="KW-0378">Hydrolase</keyword>
<dbReference type="InterPro" id="IPR004074">
    <property type="entry name" value="IL-1_rcpt_I/II-typ"/>
</dbReference>
<evidence type="ECO:0000256" key="2">
    <source>
        <dbReference type="ARBA" id="ARBA00004479"/>
    </source>
</evidence>
<comment type="subcellular location">
    <subcellularLocation>
        <location evidence="1">Cell membrane</location>
    </subcellularLocation>
    <subcellularLocation>
        <location evidence="2">Membrane</location>
        <topology evidence="2">Single-pass type I membrane protein</topology>
    </subcellularLocation>
    <subcellularLocation>
        <location evidence="3">Secreted</location>
    </subcellularLocation>
</comment>
<dbReference type="FunFam" id="3.40.50.10140:FF:000002">
    <property type="entry name" value="Interleukin 1 receptor accessory protein"/>
    <property type="match status" value="1"/>
</dbReference>
<dbReference type="PRINTS" id="PR01536">
    <property type="entry name" value="INTRLKN1R12F"/>
</dbReference>
<dbReference type="GO" id="GO:0016787">
    <property type="term" value="F:hydrolase activity"/>
    <property type="evidence" value="ECO:0007669"/>
    <property type="project" value="UniProtKB-KW"/>
</dbReference>
<sequence>MKVLLSLACFIIPLISLEADKCKEREEYIIFLASANEIDVRACPLNPNENKGTIIWYKNDSTTPISTAQDDRIHQQKNKLWFVPAKVEDSGHYYCVVRNSTYCLKIKITTSILENEPDLCYNSQVIFTQRLHIAEDGKLVCPHLDFFKDENEELPQVQWYKDCKPLLLDNSLFIGVKNQLIVKNVSEYHRGHYTCLVSYTYLGKQYNITRVIEFFTLEEIKPHRPVILSPVNETKEVNLGSHVQLICNATGKSSDIVSWKWNGSEIFFIDDPVLEEDYQFVENPSDKIKNTLITILNISEVKSQFYLYPFICVARNTDKISEAYIQFVYPASDEKSYDAYILYPKTFTEGSTSNSDMFVFKILPEVLENQFGYRLFIYGRDDYVGEDTIEVTNENIKKSRRLIIVLVRDVSGFSWLDHSSEEQIVMYNALIEDGIKIVLLELEKIEDYEKMPESIRFIKQKHGTIRWSGDLREGPQSSKSRFWKKVRYHMPAQRRLPSSKQQLLSLTSGSGTKASLQSEVHLPLG</sequence>
<keyword evidence="7" id="KW-0597">Phosphoprotein</keyword>
<dbReference type="InterPro" id="IPR036179">
    <property type="entry name" value="Ig-like_dom_sf"/>
</dbReference>
<name>A0A1S3FGV6_DIPOR</name>
<dbReference type="PROSITE" id="PS50104">
    <property type="entry name" value="TIR"/>
    <property type="match status" value="1"/>
</dbReference>
<dbReference type="FunFam" id="2.60.40.10:FF:000188">
    <property type="entry name" value="Interleukin-1 receptor accessory protein-like 1"/>
    <property type="match status" value="1"/>
</dbReference>
<dbReference type="InterPro" id="IPR003599">
    <property type="entry name" value="Ig_sub"/>
</dbReference>
<keyword evidence="16 31" id="KW-0675">Receptor</keyword>
<evidence type="ECO:0000256" key="25">
    <source>
        <dbReference type="ARBA" id="ARBA00080708"/>
    </source>
</evidence>
<dbReference type="InterPro" id="IPR007110">
    <property type="entry name" value="Ig-like_dom"/>
</dbReference>
<evidence type="ECO:0000256" key="5">
    <source>
        <dbReference type="ARBA" id="ARBA00022475"/>
    </source>
</evidence>
<evidence type="ECO:0000256" key="1">
    <source>
        <dbReference type="ARBA" id="ARBA00004236"/>
    </source>
</evidence>
<dbReference type="PANTHER" id="PTHR11890:SF26">
    <property type="entry name" value="INTERLEUKIN-1 RECEPTOR TYPE 1"/>
    <property type="match status" value="1"/>
</dbReference>
<evidence type="ECO:0000313" key="30">
    <source>
        <dbReference type="Proteomes" id="UP000081671"/>
    </source>
</evidence>
<dbReference type="PRINTS" id="PR01538">
    <property type="entry name" value="INTRLEUKN1R1"/>
</dbReference>
<dbReference type="AlphaFoldDB" id="A0A1S3FGV6"/>
<keyword evidence="18" id="KW-0395">Inflammatory response</keyword>
<dbReference type="GeneID" id="105988260"/>
<dbReference type="RefSeq" id="XP_012875279.1">
    <property type="nucleotide sequence ID" value="XM_013019825.1"/>
</dbReference>
<evidence type="ECO:0000256" key="24">
    <source>
        <dbReference type="ARBA" id="ARBA00079535"/>
    </source>
</evidence>
<evidence type="ECO:0000256" key="14">
    <source>
        <dbReference type="ARBA" id="ARBA00023136"/>
    </source>
</evidence>
<keyword evidence="6" id="KW-0964">Secreted</keyword>
<dbReference type="CTD" id="3554"/>
<dbReference type="GO" id="GO:0005886">
    <property type="term" value="C:plasma membrane"/>
    <property type="evidence" value="ECO:0007669"/>
    <property type="project" value="UniProtKB-SubCell"/>
</dbReference>
<evidence type="ECO:0000256" key="23">
    <source>
        <dbReference type="ARBA" id="ARBA00075659"/>
    </source>
</evidence>
<dbReference type="Proteomes" id="UP000081671">
    <property type="component" value="Unplaced"/>
</dbReference>
<keyword evidence="12" id="KW-1133">Transmembrane helix</keyword>
<evidence type="ECO:0000256" key="3">
    <source>
        <dbReference type="ARBA" id="ARBA00004613"/>
    </source>
</evidence>
<evidence type="ECO:0000256" key="18">
    <source>
        <dbReference type="ARBA" id="ARBA00023198"/>
    </source>
</evidence>
<feature type="domain" description="TIR" evidence="28">
    <location>
        <begin position="335"/>
        <end position="490"/>
    </location>
</feature>
<keyword evidence="5" id="KW-1003">Cell membrane</keyword>
<feature type="domain" description="Ig-like" evidence="29">
    <location>
        <begin position="117"/>
        <end position="209"/>
    </location>
</feature>
<evidence type="ECO:0000259" key="29">
    <source>
        <dbReference type="PROSITE" id="PS50835"/>
    </source>
</evidence>
<accession>A0A1S3FGV6</accession>
<dbReference type="InterPro" id="IPR035897">
    <property type="entry name" value="Toll_tir_struct_dom_sf"/>
</dbReference>
<evidence type="ECO:0000256" key="10">
    <source>
        <dbReference type="ARBA" id="ARBA00022737"/>
    </source>
</evidence>
<dbReference type="InterPro" id="IPR013783">
    <property type="entry name" value="Ig-like_fold"/>
</dbReference>
<feature type="chain" id="PRO_5010380230" description="Interleukin-1 receptor type 1" evidence="27">
    <location>
        <begin position="20"/>
        <end position="525"/>
    </location>
</feature>
<evidence type="ECO:0000256" key="20">
    <source>
        <dbReference type="ARBA" id="ARBA00057479"/>
    </source>
</evidence>
<dbReference type="PROSITE" id="PS50835">
    <property type="entry name" value="IG_LIKE"/>
    <property type="match status" value="3"/>
</dbReference>
<dbReference type="InterPro" id="IPR000157">
    <property type="entry name" value="TIR_dom"/>
</dbReference>
<dbReference type="GO" id="GO:0004909">
    <property type="term" value="F:interleukin-1, type I, activating receptor activity"/>
    <property type="evidence" value="ECO:0007669"/>
    <property type="project" value="InterPro"/>
</dbReference>
<evidence type="ECO:0000256" key="9">
    <source>
        <dbReference type="ARBA" id="ARBA00022729"/>
    </source>
</evidence>
<dbReference type="GO" id="GO:0005576">
    <property type="term" value="C:extracellular region"/>
    <property type="evidence" value="ECO:0007669"/>
    <property type="project" value="UniProtKB-SubCell"/>
</dbReference>
<keyword evidence="30" id="KW-1185">Reference proteome</keyword>
<dbReference type="GO" id="GO:0050727">
    <property type="term" value="P:regulation of inflammatory response"/>
    <property type="evidence" value="ECO:0007669"/>
    <property type="project" value="TreeGrafter"/>
</dbReference>
<evidence type="ECO:0000259" key="28">
    <source>
        <dbReference type="PROSITE" id="PS50104"/>
    </source>
</evidence>
<proteinExistence type="inferred from homology"/>
<dbReference type="SMART" id="SM00255">
    <property type="entry name" value="TIR"/>
    <property type="match status" value="1"/>
</dbReference>
<evidence type="ECO:0000256" key="11">
    <source>
        <dbReference type="ARBA" id="ARBA00022801"/>
    </source>
</evidence>
<dbReference type="FunFam" id="2.60.40.10:FF:000284">
    <property type="entry name" value="interleukin-1 receptor accessory protein-like 1"/>
    <property type="match status" value="1"/>
</dbReference>
<keyword evidence="19" id="KW-0393">Immunoglobulin domain</keyword>
<dbReference type="SUPFAM" id="SSF48726">
    <property type="entry name" value="Immunoglobulin"/>
    <property type="match status" value="3"/>
</dbReference>
<feature type="domain" description="Ig-like" evidence="29">
    <location>
        <begin position="225"/>
        <end position="326"/>
    </location>
</feature>
<comment type="similarity">
    <text evidence="4">Belongs to the interleukin-1 receptor family.</text>
</comment>
<dbReference type="Gene3D" id="2.60.40.10">
    <property type="entry name" value="Immunoglobulins"/>
    <property type="match status" value="3"/>
</dbReference>
<evidence type="ECO:0000256" key="15">
    <source>
        <dbReference type="ARBA" id="ARBA00023157"/>
    </source>
</evidence>
<keyword evidence="15" id="KW-1015">Disulfide bond</keyword>
<evidence type="ECO:0000256" key="16">
    <source>
        <dbReference type="ARBA" id="ARBA00023170"/>
    </source>
</evidence>
<dbReference type="PANTHER" id="PTHR11890">
    <property type="entry name" value="INTERLEUKIN-1 RECEPTOR FAMILY MEMBER"/>
    <property type="match status" value="1"/>
</dbReference>
<keyword evidence="10" id="KW-0677">Repeat</keyword>
<dbReference type="Pfam" id="PF13895">
    <property type="entry name" value="Ig_2"/>
    <property type="match status" value="1"/>
</dbReference>
<dbReference type="PRINTS" id="PR01537">
    <property type="entry name" value="INTRLKN1R1F"/>
</dbReference>